<dbReference type="InterPro" id="IPR038658">
    <property type="entry name" value="SsgB_sf"/>
</dbReference>
<comment type="similarity">
    <text evidence="2">Belongs to the SsgA family.</text>
</comment>
<dbReference type="EMBL" id="JBHSFH010000003">
    <property type="protein sequence ID" value="MFC4492939.1"/>
    <property type="molecule type" value="Genomic_DNA"/>
</dbReference>
<keyword evidence="5" id="KW-0717">Septation</keyword>
<protein>
    <submittedName>
        <fullName evidence="8">SsgA family sporulation/cell division regulator</fullName>
    </submittedName>
</protein>
<sequence length="197" mass="21452">MSSTENGPRSIAADRTQLPSSSCVTDDWEISLVLCTRWVLPLRAQFTYRADDPYAAQLDIHLDTRQSVRWTFARELLATGTVRPAGFADVRAWPADDGTRVSLCLESHQGEALFEIPLAPLSEWLERTYQLVPQGQEHSRLSLDSWLEGLLQEAPYSSGSTAADLADRACGQADDTTGTRACTDRDPGGEHGGASGA</sequence>
<comment type="subcellular location">
    <subcellularLocation>
        <location evidence="1">Cell septum</location>
    </subcellularLocation>
</comment>
<gene>
    <name evidence="8" type="ORF">ACFPA8_02160</name>
</gene>
<accession>A0ABV9A1U2</accession>
<feature type="region of interest" description="Disordered" evidence="7">
    <location>
        <begin position="170"/>
        <end position="197"/>
    </location>
</feature>
<organism evidence="8 9">
    <name type="scientific">Streptomyces ovatisporus</name>
    <dbReference type="NCBI Taxonomy" id="1128682"/>
    <lineage>
        <taxon>Bacteria</taxon>
        <taxon>Bacillati</taxon>
        <taxon>Actinomycetota</taxon>
        <taxon>Actinomycetes</taxon>
        <taxon>Kitasatosporales</taxon>
        <taxon>Streptomycetaceae</taxon>
        <taxon>Streptomyces</taxon>
    </lineage>
</organism>
<evidence type="ECO:0000256" key="5">
    <source>
        <dbReference type="ARBA" id="ARBA00023210"/>
    </source>
</evidence>
<name>A0ABV9A1U2_9ACTN</name>
<evidence type="ECO:0000256" key="3">
    <source>
        <dbReference type="ARBA" id="ARBA00022618"/>
    </source>
</evidence>
<evidence type="ECO:0000256" key="7">
    <source>
        <dbReference type="SAM" id="MobiDB-lite"/>
    </source>
</evidence>
<keyword evidence="3" id="KW-0132">Cell division</keyword>
<evidence type="ECO:0000256" key="1">
    <source>
        <dbReference type="ARBA" id="ARBA00004431"/>
    </source>
</evidence>
<evidence type="ECO:0000256" key="2">
    <source>
        <dbReference type="ARBA" id="ARBA00009323"/>
    </source>
</evidence>
<proteinExistence type="inferred from homology"/>
<keyword evidence="4" id="KW-0749">Sporulation</keyword>
<dbReference type="Pfam" id="PF04686">
    <property type="entry name" value="SsgA"/>
    <property type="match status" value="1"/>
</dbReference>
<comment type="caution">
    <text evidence="8">The sequence shown here is derived from an EMBL/GenBank/DDBJ whole genome shotgun (WGS) entry which is preliminary data.</text>
</comment>
<reference evidence="9" key="1">
    <citation type="journal article" date="2019" name="Int. J. Syst. Evol. Microbiol.">
        <title>The Global Catalogue of Microorganisms (GCM) 10K type strain sequencing project: providing services to taxonomists for standard genome sequencing and annotation.</title>
        <authorList>
            <consortium name="The Broad Institute Genomics Platform"/>
            <consortium name="The Broad Institute Genome Sequencing Center for Infectious Disease"/>
            <person name="Wu L."/>
            <person name="Ma J."/>
        </authorList>
    </citation>
    <scope>NUCLEOTIDE SEQUENCE [LARGE SCALE GENOMIC DNA]</scope>
    <source>
        <strain evidence="9">CGMCC 4.7357</strain>
    </source>
</reference>
<dbReference type="RefSeq" id="WP_386441374.1">
    <property type="nucleotide sequence ID" value="NZ_JBHSFH010000003.1"/>
</dbReference>
<keyword evidence="9" id="KW-1185">Reference proteome</keyword>
<dbReference type="Gene3D" id="2.30.31.20">
    <property type="entry name" value="Sporulation-specific cell division protein SsgB"/>
    <property type="match status" value="1"/>
</dbReference>
<dbReference type="Proteomes" id="UP001595997">
    <property type="component" value="Unassembled WGS sequence"/>
</dbReference>
<dbReference type="InterPro" id="IPR006776">
    <property type="entry name" value="SsgB"/>
</dbReference>
<evidence type="ECO:0000313" key="9">
    <source>
        <dbReference type="Proteomes" id="UP001595997"/>
    </source>
</evidence>
<keyword evidence="6" id="KW-0131">Cell cycle</keyword>
<evidence type="ECO:0000313" key="8">
    <source>
        <dbReference type="EMBL" id="MFC4492939.1"/>
    </source>
</evidence>
<evidence type="ECO:0000256" key="4">
    <source>
        <dbReference type="ARBA" id="ARBA00022969"/>
    </source>
</evidence>
<evidence type="ECO:0000256" key="6">
    <source>
        <dbReference type="ARBA" id="ARBA00023306"/>
    </source>
</evidence>